<organism evidence="1">
    <name type="scientific">Gelidium galapagense</name>
    <dbReference type="NCBI Taxonomy" id="317100"/>
    <lineage>
        <taxon>Eukaryota</taxon>
        <taxon>Rhodophyta</taxon>
        <taxon>Florideophyceae</taxon>
        <taxon>Rhodymeniophycidae</taxon>
        <taxon>Gelidiales</taxon>
        <taxon>Gelidiaceae</taxon>
        <taxon>Gelidium</taxon>
    </lineage>
</organism>
<name>A0A411FSD3_9FLOR</name>
<dbReference type="GeneID" id="39338520"/>
<evidence type="ECO:0000313" key="1">
    <source>
        <dbReference type="EMBL" id="QBA96380.1"/>
    </source>
</evidence>
<dbReference type="InterPro" id="IPR012674">
    <property type="entry name" value="Calycin"/>
</dbReference>
<dbReference type="EMBL" id="MG922861">
    <property type="protein sequence ID" value="QBA96380.1"/>
    <property type="molecule type" value="Genomic_DNA"/>
</dbReference>
<dbReference type="RefSeq" id="YP_009565029.1">
    <property type="nucleotide sequence ID" value="NC_041174.1"/>
</dbReference>
<sequence>MLSLNKFIEKLEGKWYSNQTIYFMLSKKTKSYRNTMIFKKNFFKEDNLKQYNSPHIIYEKLAYKNLAYSYTILNDNCIKILSESKAHNIKYIEYIYSISQNFRISIVYIKNLQKCLAVSFNSYIKQAHYLD</sequence>
<reference evidence="1" key="1">
    <citation type="submission" date="2018-02" db="EMBL/GenBank/DDBJ databases">
        <title>Two new species of Gelidium (Gelidiales, Rhodophyta) from California, USA.</title>
        <authorList>
            <person name="Hughey J.R."/>
            <person name="Boo G.H."/>
        </authorList>
    </citation>
    <scope>NUCLEOTIDE SEQUENCE</scope>
</reference>
<dbReference type="Gene3D" id="2.40.128.20">
    <property type="match status" value="1"/>
</dbReference>
<keyword evidence="1" id="KW-0934">Plastid</keyword>
<gene>
    <name evidence="1" type="primary">ycf58</name>
</gene>
<dbReference type="AlphaFoldDB" id="A0A411FSD3"/>
<protein>
    <submittedName>
        <fullName evidence="1">Uncharacterized protein</fullName>
    </submittedName>
</protein>
<proteinExistence type="predicted"/>
<geneLocation type="plastid" evidence="1"/>
<accession>A0A411FSD3</accession>